<dbReference type="InterPro" id="IPR019960">
    <property type="entry name" value="T1SS_VCA0849"/>
</dbReference>
<dbReference type="SUPFAM" id="SSF51120">
    <property type="entry name" value="beta-Roll"/>
    <property type="match status" value="1"/>
</dbReference>
<sequence length="1823" mass="195848">MTENYSDRTTADNIHTDTINQSEIVQSESVQHVLAGQASQSPISILEPTRGEVRLITTNQGDVFDLQFDPGLASSSVQENDFILEFDTNADGTSDAQLVFRNLVAQANSDNSPTLIIGGIEVSADQLLSRVVALSEQEATLETAAGADNDISGGGNSLYSDNLGNIIDLLIAQGVIDPTELSFGLFSSIDENTDPARGSFSLSFNTPGFELVGGFEDTLPNQHLVGGDVGYDDSPFTPGETEAAPLQLLFNFVPQDNEVLQSVSIDPFPIAVKLFVGGFSPANEVPGPFPVVIAPEDFDKVFLLPPVDSDQDFFVSGSATIVDPDTNQASVIPFAEEAIIDAVADVPELIIKNLPEDDFVIKNEEDSLSLRLEASLRDTDGSEALSLEISGVPEDAEINLLVQQNGWELVPGDTVDGFITYTVVYNGNGPAPTFISGTAEVKFNDYTTHNASSGDGRDADGTANNDGPLHITISAIATELETDLGTDELTLENNVAVASETVVVHIHEDVPTVEKTVKIWVDETEGDQGGAEIHVTNNVAGVASAIDAVDAALNTDGLSVDRDNALTQGFVKRNAAVNLYSDGKDDELDLSDVNPVNNDDLGGPQNNTDDQEGIEFVTYNGDPAVSNGPANHMHTTGGDPIYLYSSSENPSVVYGVFGDDAANSLDGTTVAFIAYITSDLNKGLNAVEVYLEQFVSLDHPNPWIDFEHIRLDLEFVVIDDEGDMSDPGTLNLYFADDGPFVEVENIVDADGNSFGVSFPNMDETLYDVPGDLNAIDDNVVPNIFSDPTGVHPIGRISSLEDTGILGNLFNINVDVGADEDGATVEHVFELTLDGLTEDLVGEPTLAKGIETTLSVTQGTSGADYEDTTIYLFLENGQIVGRFDQFADQDDILEGIAFRIFVDDINDPDNADLIFEQYMALDHPDITDTDEALSLLTEDDVEVALKLTVKVTDGDDDTAESSASILLFDDKTSAFTIEDDAPRFTPVQNQELITNGSFETNPLNGNGWGTFDAIEGWNNGSGNQFEVQKGNIGGIAPKEGNSKVELDGHNGADSNATLEQTVDGTNVGENYVLTFWYAPRPNDGQADSSSFKVLWGDQEVIVKDSTDANNGWQKVTIVVAGTGEPTNLTFLGTGQENTLGAYIDGVSLMAAHVVDEDDLPNGSDPEKESLVVSGDLNVDFGTDEAGLVYLSDEQLADLLQLGLKSGGVDIDDYSFDANTGVLTASANGDTVFTVGFNAEEGTFEFTLIKALDHADIAGENILSLSIPFTATDGDDDPVEGYIDLKVVDDVPVAVDDDDLVLIQDGETHYNVAFVLDESGSVGQEQWDLQKDAVKNAAQQYYDNGVTRISIFTFSSDAEFDGIFDNYSDFESFIDALVYEAGSTDYVDALNVIQSDFNIDPSAVNRIYFLSDGEPWGENNTPSDQEYDDWNDYLITNNIDIVGVGIGDDLDHIKKVDVGEDDEAPIIINNYDDLNAALINNQQDGGNASGNLFANDFISADEPLIITEVVYNGQTYTDNNDDGPEDDHIITILTENDAKLEVNTLTGEYHYNVEEFIEAFTESFAYTVQDFDGDISQAVLNIDGKIWIASDDKIITNITDEIIIPDNVLLQNDGLKSGHEITDAYNAMGGDVDHNDQSESILFSLDDSGDLPSFEYEVSDGEQSENASVEIMVQEGSDLTGSNQNDILIAGDGDDTLVGNAGDDIFIGGSGSDVFVFTADDLGFDNTITDFNPNEGDRIDLTDLFENAPLGNGLENDDLAALLNDYLDISYDGNDTLIKVDPDQFGEGMETTASIALEGIDLLNGFADSQELVNSLLDNDNLIVQ</sequence>
<evidence type="ECO:0000313" key="2">
    <source>
        <dbReference type="EMBL" id="KLN59406.1"/>
    </source>
</evidence>
<protein>
    <recommendedName>
        <fullName evidence="1">VWFA domain-containing protein</fullName>
    </recommendedName>
</protein>
<dbReference type="InterPro" id="IPR036465">
    <property type="entry name" value="vWFA_dom_sf"/>
</dbReference>
<dbReference type="RefSeq" id="WP_047765638.1">
    <property type="nucleotide sequence ID" value="NZ_LAQL01000016.1"/>
</dbReference>
<dbReference type="SUPFAM" id="SSF53300">
    <property type="entry name" value="vWA-like"/>
    <property type="match status" value="1"/>
</dbReference>
<comment type="caution">
    <text evidence="2">The sequence shown here is derived from an EMBL/GenBank/DDBJ whole genome shotgun (WGS) entry which is preliminary data.</text>
</comment>
<dbReference type="Pfam" id="PF19116">
    <property type="entry name" value="DUF5801"/>
    <property type="match status" value="1"/>
</dbReference>
<name>A0A0H2MB67_9PROT</name>
<dbReference type="STRING" id="1489064.WH96_18095"/>
<evidence type="ECO:0000259" key="1">
    <source>
        <dbReference type="PROSITE" id="PS50234"/>
    </source>
</evidence>
<dbReference type="Pfam" id="PF00092">
    <property type="entry name" value="VWA"/>
    <property type="match status" value="1"/>
</dbReference>
<dbReference type="SMART" id="SM00327">
    <property type="entry name" value="VWA"/>
    <property type="match status" value="1"/>
</dbReference>
<dbReference type="NCBIfam" id="TIGR03661">
    <property type="entry name" value="T1SS_VCA0849"/>
    <property type="match status" value="1"/>
</dbReference>
<dbReference type="InterPro" id="IPR011049">
    <property type="entry name" value="Serralysin-like_metalloprot_C"/>
</dbReference>
<dbReference type="InterPro" id="IPR002035">
    <property type="entry name" value="VWF_A"/>
</dbReference>
<feature type="domain" description="VWFA" evidence="1">
    <location>
        <begin position="1309"/>
        <end position="1480"/>
    </location>
</feature>
<dbReference type="Pfam" id="PF00353">
    <property type="entry name" value="HemolysinCabind"/>
    <property type="match status" value="1"/>
</dbReference>
<dbReference type="Gene3D" id="2.60.120.260">
    <property type="entry name" value="Galactose-binding domain-like"/>
    <property type="match status" value="1"/>
</dbReference>
<dbReference type="OrthoDB" id="8143322at2"/>
<dbReference type="Gene3D" id="3.40.50.410">
    <property type="entry name" value="von Willebrand factor, type A domain"/>
    <property type="match status" value="1"/>
</dbReference>
<dbReference type="CDD" id="cd00198">
    <property type="entry name" value="vWFA"/>
    <property type="match status" value="1"/>
</dbReference>
<keyword evidence="3" id="KW-1185">Reference proteome</keyword>
<dbReference type="InterPro" id="IPR001343">
    <property type="entry name" value="Hemolysn_Ca-bd"/>
</dbReference>
<accession>A0A0H2MB67</accession>
<dbReference type="Proteomes" id="UP000035444">
    <property type="component" value="Unassembled WGS sequence"/>
</dbReference>
<dbReference type="PROSITE" id="PS50234">
    <property type="entry name" value="VWFA"/>
    <property type="match status" value="1"/>
</dbReference>
<reference evidence="2 3" key="1">
    <citation type="submission" date="2015-03" db="EMBL/GenBank/DDBJ databases">
        <title>Genome Sequence of Kiloniella spongiae MEBiC09566, isolated from a marine sponge.</title>
        <authorList>
            <person name="Shao Z."/>
            <person name="Wang L."/>
            <person name="Li X."/>
        </authorList>
    </citation>
    <scope>NUCLEOTIDE SEQUENCE [LARGE SCALE GENOMIC DNA]</scope>
    <source>
        <strain evidence="2 3">MEBiC09566</strain>
    </source>
</reference>
<dbReference type="InterPro" id="IPR006946">
    <property type="entry name" value="DGR2-like_dom"/>
</dbReference>
<dbReference type="GO" id="GO:0005509">
    <property type="term" value="F:calcium ion binding"/>
    <property type="evidence" value="ECO:0007669"/>
    <property type="project" value="InterPro"/>
</dbReference>
<organism evidence="2 3">
    <name type="scientific">Kiloniella spongiae</name>
    <dbReference type="NCBI Taxonomy" id="1489064"/>
    <lineage>
        <taxon>Bacteria</taxon>
        <taxon>Pseudomonadati</taxon>
        <taxon>Pseudomonadota</taxon>
        <taxon>Alphaproteobacteria</taxon>
        <taxon>Rhodospirillales</taxon>
        <taxon>Kiloniellaceae</taxon>
        <taxon>Kiloniella</taxon>
    </lineage>
</organism>
<dbReference type="InterPro" id="IPR043824">
    <property type="entry name" value="DUF5801"/>
</dbReference>
<dbReference type="EMBL" id="LAQL01000016">
    <property type="protein sequence ID" value="KLN59406.1"/>
    <property type="molecule type" value="Genomic_DNA"/>
</dbReference>
<proteinExistence type="predicted"/>
<gene>
    <name evidence="2" type="ORF">WH96_18095</name>
</gene>
<evidence type="ECO:0000313" key="3">
    <source>
        <dbReference type="Proteomes" id="UP000035444"/>
    </source>
</evidence>
<dbReference type="Pfam" id="PF04862">
    <property type="entry name" value="DUF642"/>
    <property type="match status" value="1"/>
</dbReference>
<dbReference type="PATRIC" id="fig|1489064.4.peg.619"/>